<keyword evidence="5 6" id="KW-0819">tRNA processing</keyword>
<evidence type="ECO:0000313" key="9">
    <source>
        <dbReference type="Proteomes" id="UP001596996"/>
    </source>
</evidence>
<dbReference type="PANTHER" id="PTHR47739">
    <property type="entry name" value="TRNA1(VAL) (ADENINE(37)-N6)-METHYLTRANSFERASE"/>
    <property type="match status" value="1"/>
</dbReference>
<comment type="catalytic activity">
    <reaction evidence="6">
        <text>adenosine(37) in tRNA1(Val) + S-adenosyl-L-methionine = N(6)-methyladenosine(37) in tRNA1(Val) + S-adenosyl-L-homocysteine + H(+)</text>
        <dbReference type="Rhea" id="RHEA:43160"/>
        <dbReference type="Rhea" id="RHEA-COMP:10369"/>
        <dbReference type="Rhea" id="RHEA-COMP:10370"/>
        <dbReference type="ChEBI" id="CHEBI:15378"/>
        <dbReference type="ChEBI" id="CHEBI:57856"/>
        <dbReference type="ChEBI" id="CHEBI:59789"/>
        <dbReference type="ChEBI" id="CHEBI:74411"/>
        <dbReference type="ChEBI" id="CHEBI:74449"/>
        <dbReference type="EC" id="2.1.1.223"/>
    </reaction>
</comment>
<proteinExistence type="inferred from homology"/>
<dbReference type="CDD" id="cd02440">
    <property type="entry name" value="AdoMet_MTases"/>
    <property type="match status" value="1"/>
</dbReference>
<dbReference type="EMBL" id="JBHTJN010000009">
    <property type="protein sequence ID" value="MFD0966111.1"/>
    <property type="molecule type" value="Genomic_DNA"/>
</dbReference>
<evidence type="ECO:0000256" key="5">
    <source>
        <dbReference type="ARBA" id="ARBA00022694"/>
    </source>
</evidence>
<dbReference type="InterPro" id="IPR002052">
    <property type="entry name" value="DNA_methylase_N6_adenine_CS"/>
</dbReference>
<comment type="subcellular location">
    <subcellularLocation>
        <location evidence="6">Cytoplasm</location>
    </subcellularLocation>
</comment>
<keyword evidence="9" id="KW-1185">Reference proteome</keyword>
<dbReference type="GO" id="GO:0008168">
    <property type="term" value="F:methyltransferase activity"/>
    <property type="evidence" value="ECO:0007669"/>
    <property type="project" value="UniProtKB-KW"/>
</dbReference>
<dbReference type="PROSITE" id="PS00092">
    <property type="entry name" value="N6_MTASE"/>
    <property type="match status" value="1"/>
</dbReference>
<dbReference type="InterPro" id="IPR022882">
    <property type="entry name" value="tRNA_adenine-N6_MeTrfase"/>
</dbReference>
<accession>A0ABW3I865</accession>
<dbReference type="PANTHER" id="PTHR47739:SF1">
    <property type="entry name" value="TRNA1(VAL) (ADENINE(37)-N6)-METHYLTRANSFERASE"/>
    <property type="match status" value="1"/>
</dbReference>
<evidence type="ECO:0000259" key="7">
    <source>
        <dbReference type="Pfam" id="PF05175"/>
    </source>
</evidence>
<dbReference type="HAMAP" id="MF_01872">
    <property type="entry name" value="tRNA_methyltr_YfiC"/>
    <property type="match status" value="1"/>
</dbReference>
<comment type="similarity">
    <text evidence="6">Belongs to the methyltransferase superfamily. tRNA (adenine-N(6)-)-methyltransferase family.</text>
</comment>
<dbReference type="Pfam" id="PF05175">
    <property type="entry name" value="MTS"/>
    <property type="match status" value="1"/>
</dbReference>
<protein>
    <recommendedName>
        <fullName evidence="6">tRNA1(Val) (adenine(37)-N6)-methyltransferase</fullName>
        <ecNumber evidence="6">2.1.1.223</ecNumber>
    </recommendedName>
    <alternativeName>
        <fullName evidence="6">tRNA m6A37 methyltransferase</fullName>
    </alternativeName>
</protein>
<evidence type="ECO:0000256" key="4">
    <source>
        <dbReference type="ARBA" id="ARBA00022691"/>
    </source>
</evidence>
<organism evidence="8 9">
    <name type="scientific">Seminibacterium arietis</name>
    <dbReference type="NCBI Taxonomy" id="1173502"/>
    <lineage>
        <taxon>Bacteria</taxon>
        <taxon>Pseudomonadati</taxon>
        <taxon>Pseudomonadota</taxon>
        <taxon>Gammaproteobacteria</taxon>
        <taxon>Pasteurellales</taxon>
        <taxon>Pasteurellaceae</taxon>
        <taxon>Seminibacterium</taxon>
    </lineage>
</organism>
<sequence>MLSNKDFCFKQFAISQERCAMKVGTDGVLLGAWVNVHNVKNILDLGTGTALLALMLAQRVKNCKISAVEIDEGAFLQARENIQRSPWAEKINIYHQDIADFTQKCGEKFDLIVANPPYFSKGVACSSLAREQARYIQSYSHLDWLNMAESCLAPKGRICFVLPYLTGEILQKQTALYCVERCDVTTKSGKQPQRMLLTFSKIFQPIKKTNLTIYNEQNQYSKDFVALTKDFYLKF</sequence>
<dbReference type="InterPro" id="IPR050210">
    <property type="entry name" value="tRNA_Adenine-N(6)_MTase"/>
</dbReference>
<dbReference type="InterPro" id="IPR007848">
    <property type="entry name" value="Small_mtfrase_dom"/>
</dbReference>
<feature type="domain" description="Methyltransferase small" evidence="7">
    <location>
        <begin position="35"/>
        <end position="125"/>
    </location>
</feature>
<evidence type="ECO:0000256" key="2">
    <source>
        <dbReference type="ARBA" id="ARBA00022603"/>
    </source>
</evidence>
<dbReference type="RefSeq" id="WP_380819866.1">
    <property type="nucleotide sequence ID" value="NZ_JBHTJN010000009.1"/>
</dbReference>
<dbReference type="GO" id="GO:0032259">
    <property type="term" value="P:methylation"/>
    <property type="evidence" value="ECO:0007669"/>
    <property type="project" value="UniProtKB-KW"/>
</dbReference>
<evidence type="ECO:0000256" key="1">
    <source>
        <dbReference type="ARBA" id="ARBA00022490"/>
    </source>
</evidence>
<dbReference type="Gene3D" id="3.40.50.150">
    <property type="entry name" value="Vaccinia Virus protein VP39"/>
    <property type="match status" value="1"/>
</dbReference>
<dbReference type="EC" id="2.1.1.223" evidence="6"/>
<gene>
    <name evidence="8" type="ORF">ACFQ02_04490</name>
</gene>
<reference evidence="9" key="1">
    <citation type="journal article" date="2019" name="Int. J. Syst. Evol. Microbiol.">
        <title>The Global Catalogue of Microorganisms (GCM) 10K type strain sequencing project: providing services to taxonomists for standard genome sequencing and annotation.</title>
        <authorList>
            <consortium name="The Broad Institute Genomics Platform"/>
            <consortium name="The Broad Institute Genome Sequencing Center for Infectious Disease"/>
            <person name="Wu L."/>
            <person name="Ma J."/>
        </authorList>
    </citation>
    <scope>NUCLEOTIDE SEQUENCE [LARGE SCALE GENOMIC DNA]</scope>
    <source>
        <strain evidence="9">CCUG 61707</strain>
    </source>
</reference>
<keyword evidence="2 6" id="KW-0489">Methyltransferase</keyword>
<keyword evidence="1 6" id="KW-0963">Cytoplasm</keyword>
<evidence type="ECO:0000313" key="8">
    <source>
        <dbReference type="EMBL" id="MFD0966111.1"/>
    </source>
</evidence>
<comment type="function">
    <text evidence="6">Specifically methylates the adenine in position 37 of tRNA(1)(Val) (anticodon cmo5UAC).</text>
</comment>
<dbReference type="SUPFAM" id="SSF53335">
    <property type="entry name" value="S-adenosyl-L-methionine-dependent methyltransferases"/>
    <property type="match status" value="1"/>
</dbReference>
<evidence type="ECO:0000256" key="6">
    <source>
        <dbReference type="HAMAP-Rule" id="MF_01872"/>
    </source>
</evidence>
<dbReference type="InterPro" id="IPR029063">
    <property type="entry name" value="SAM-dependent_MTases_sf"/>
</dbReference>
<dbReference type="Proteomes" id="UP001596996">
    <property type="component" value="Unassembled WGS sequence"/>
</dbReference>
<evidence type="ECO:0000256" key="3">
    <source>
        <dbReference type="ARBA" id="ARBA00022679"/>
    </source>
</evidence>
<keyword evidence="4 6" id="KW-0949">S-adenosyl-L-methionine</keyword>
<name>A0ABW3I865_9PAST</name>
<keyword evidence="3 6" id="KW-0808">Transferase</keyword>
<comment type="caution">
    <text evidence="8">The sequence shown here is derived from an EMBL/GenBank/DDBJ whole genome shotgun (WGS) entry which is preliminary data.</text>
</comment>